<evidence type="ECO:0000256" key="4">
    <source>
        <dbReference type="ARBA" id="ARBA00022737"/>
    </source>
</evidence>
<dbReference type="AlphaFoldDB" id="A0A9D1QDZ4"/>
<dbReference type="InterPro" id="IPR001478">
    <property type="entry name" value="PDZ"/>
</dbReference>
<organism evidence="10 11">
    <name type="scientific">Candidatus Rikenella faecigallinarum</name>
    <dbReference type="NCBI Taxonomy" id="2838745"/>
    <lineage>
        <taxon>Bacteria</taxon>
        <taxon>Pseudomonadati</taxon>
        <taxon>Bacteroidota</taxon>
        <taxon>Bacteroidia</taxon>
        <taxon>Bacteroidales</taxon>
        <taxon>Rikenellaceae</taxon>
        <taxon>Rikenella</taxon>
    </lineage>
</organism>
<evidence type="ECO:0000256" key="6">
    <source>
        <dbReference type="ARBA" id="ARBA00022825"/>
    </source>
</evidence>
<dbReference type="PANTHER" id="PTHR22939">
    <property type="entry name" value="SERINE PROTEASE FAMILY S1C HTRA-RELATED"/>
    <property type="match status" value="1"/>
</dbReference>
<dbReference type="EMBL" id="DXHL01000033">
    <property type="protein sequence ID" value="HIW11303.1"/>
    <property type="molecule type" value="Genomic_DNA"/>
</dbReference>
<evidence type="ECO:0000256" key="2">
    <source>
        <dbReference type="ARBA" id="ARBA00022670"/>
    </source>
</evidence>
<feature type="active site" description="Charge relay system" evidence="7">
    <location>
        <position position="146"/>
    </location>
</feature>
<comment type="caution">
    <text evidence="10">The sequence shown here is derived from an EMBL/GenBank/DDBJ whole genome shotgun (WGS) entry which is preliminary data.</text>
</comment>
<feature type="binding site" evidence="8">
    <location>
        <position position="146"/>
    </location>
    <ligand>
        <name>substrate</name>
    </ligand>
</feature>
<gene>
    <name evidence="10" type="ORF">H9888_07390</name>
</gene>
<dbReference type="SMART" id="SM00228">
    <property type="entry name" value="PDZ"/>
    <property type="match status" value="2"/>
</dbReference>
<keyword evidence="4" id="KW-0677">Repeat</keyword>
<feature type="domain" description="PDZ" evidence="9">
    <location>
        <begin position="324"/>
        <end position="379"/>
    </location>
</feature>
<feature type="active site" description="Charge relay system" evidence="7">
    <location>
        <position position="253"/>
    </location>
</feature>
<evidence type="ECO:0000256" key="1">
    <source>
        <dbReference type="ARBA" id="ARBA00010541"/>
    </source>
</evidence>
<dbReference type="InterPro" id="IPR036034">
    <property type="entry name" value="PDZ_sf"/>
</dbReference>
<dbReference type="Pfam" id="PF13180">
    <property type="entry name" value="PDZ_2"/>
    <property type="match status" value="1"/>
</dbReference>
<evidence type="ECO:0000259" key="9">
    <source>
        <dbReference type="PROSITE" id="PS50106"/>
    </source>
</evidence>
<dbReference type="GO" id="GO:0006508">
    <property type="term" value="P:proteolysis"/>
    <property type="evidence" value="ECO:0007669"/>
    <property type="project" value="UniProtKB-KW"/>
</dbReference>
<dbReference type="SUPFAM" id="SSF50494">
    <property type="entry name" value="Trypsin-like serine proteases"/>
    <property type="match status" value="1"/>
</dbReference>
<evidence type="ECO:0000313" key="10">
    <source>
        <dbReference type="EMBL" id="HIW11303.1"/>
    </source>
</evidence>
<keyword evidence="5" id="KW-0378">Hydrolase</keyword>
<evidence type="ECO:0000256" key="5">
    <source>
        <dbReference type="ARBA" id="ARBA00022801"/>
    </source>
</evidence>
<dbReference type="Proteomes" id="UP000823926">
    <property type="component" value="Unassembled WGS sequence"/>
</dbReference>
<reference evidence="10" key="1">
    <citation type="journal article" date="2021" name="PeerJ">
        <title>Extensive microbial diversity within the chicken gut microbiome revealed by metagenomics and culture.</title>
        <authorList>
            <person name="Gilroy R."/>
            <person name="Ravi A."/>
            <person name="Getino M."/>
            <person name="Pursley I."/>
            <person name="Horton D.L."/>
            <person name="Alikhan N.F."/>
            <person name="Baker D."/>
            <person name="Gharbi K."/>
            <person name="Hall N."/>
            <person name="Watson M."/>
            <person name="Adriaenssens E.M."/>
            <person name="Foster-Nyarko E."/>
            <person name="Jarju S."/>
            <person name="Secka A."/>
            <person name="Antonio M."/>
            <person name="Oren A."/>
            <person name="Chaudhuri R.R."/>
            <person name="La Ragione R."/>
            <person name="Hildebrand F."/>
            <person name="Pallen M.J."/>
        </authorList>
    </citation>
    <scope>NUCLEOTIDE SEQUENCE</scope>
    <source>
        <strain evidence="10">ChiBcec15-1070</strain>
    </source>
</reference>
<reference evidence="10" key="2">
    <citation type="submission" date="2021-04" db="EMBL/GenBank/DDBJ databases">
        <authorList>
            <person name="Gilroy R."/>
        </authorList>
    </citation>
    <scope>NUCLEOTIDE SEQUENCE</scope>
    <source>
        <strain evidence="10">ChiBcec15-1070</strain>
    </source>
</reference>
<keyword evidence="6" id="KW-0720">Serine protease</keyword>
<dbReference type="NCBIfam" id="TIGR02037">
    <property type="entry name" value="degP_htrA_DO"/>
    <property type="match status" value="1"/>
</dbReference>
<dbReference type="Gene3D" id="2.30.42.10">
    <property type="match status" value="2"/>
</dbReference>
<dbReference type="InterPro" id="IPR011782">
    <property type="entry name" value="Pept_S1C_Do"/>
</dbReference>
<protein>
    <submittedName>
        <fullName evidence="10">Do family serine endopeptidase</fullName>
    </submittedName>
</protein>
<evidence type="ECO:0000256" key="8">
    <source>
        <dbReference type="PIRSR" id="PIRSR611782-2"/>
    </source>
</evidence>
<comment type="similarity">
    <text evidence="1">Belongs to the peptidase S1C family.</text>
</comment>
<dbReference type="PRINTS" id="PR00834">
    <property type="entry name" value="PROTEASES2C"/>
</dbReference>
<keyword evidence="2" id="KW-0645">Protease</keyword>
<evidence type="ECO:0000256" key="7">
    <source>
        <dbReference type="PIRSR" id="PIRSR611782-1"/>
    </source>
</evidence>
<dbReference type="PANTHER" id="PTHR22939:SF129">
    <property type="entry name" value="SERINE PROTEASE HTRA2, MITOCHONDRIAL"/>
    <property type="match status" value="1"/>
</dbReference>
<proteinExistence type="inferred from homology"/>
<feature type="binding site" evidence="8">
    <location>
        <begin position="251"/>
        <end position="253"/>
    </location>
    <ligand>
        <name>substrate</name>
    </ligand>
</feature>
<dbReference type="InterPro" id="IPR001940">
    <property type="entry name" value="Peptidase_S1C"/>
</dbReference>
<keyword evidence="3" id="KW-0732">Signal</keyword>
<dbReference type="Gene3D" id="2.40.10.120">
    <property type="match status" value="1"/>
</dbReference>
<feature type="active site" description="Charge relay system" evidence="7">
    <location>
        <position position="176"/>
    </location>
</feature>
<name>A0A9D1QDZ4_9BACT</name>
<dbReference type="SUPFAM" id="SSF50156">
    <property type="entry name" value="PDZ domain-like"/>
    <property type="match status" value="2"/>
</dbReference>
<dbReference type="PROSITE" id="PS50106">
    <property type="entry name" value="PDZ"/>
    <property type="match status" value="1"/>
</dbReference>
<sequence>MKKRWIILSVSLSVVAGSLAAYGVGRLTANRLAAERSTVAVTYADSALPNHFVSDDSSAATQGILPDFTVAAERGVEAVVNIENRQKYTVRSYSNPWGGGFDPFEFFFGPQQESRQNQPESQQQERRSGGSGVIISSDGYIVTNNHVVEDADELIVTLHDGSTYTATLVGTDPSTDIALVKIDAKELKTIPFGNSEALRLGEWVLAIGNPYGLTSTVTAGIVSAKGRSLGVLPSQMGIESFIQTDAAVNPGNSGGALITTEGKLIGINTVIKSPTGAYAGYSFAVPSSIVSKVVTDLREYGVVQRAMLGISFQAITSDWVERFGKEHGITEAGGIYVAEVVADGAAEAAGIRKGDVLTHINGRAMNTTADVQETIAKLRPNDKIKVTVKRDGTVKTFDVTLRNRAGKTELVKKEDVNLVEELGATFREVTDKQKKSLNIRGGIQVVDMQSDGLLARSRVQRGFIITAINDVQISRVSDLNRITDKVQSIDGIYPDGRIVSYLALPSRE</sequence>
<dbReference type="GO" id="GO:0004252">
    <property type="term" value="F:serine-type endopeptidase activity"/>
    <property type="evidence" value="ECO:0007669"/>
    <property type="project" value="InterPro"/>
</dbReference>
<dbReference type="InterPro" id="IPR009003">
    <property type="entry name" value="Peptidase_S1_PA"/>
</dbReference>
<evidence type="ECO:0000313" key="11">
    <source>
        <dbReference type="Proteomes" id="UP000823926"/>
    </source>
</evidence>
<feature type="binding site" evidence="8">
    <location>
        <position position="176"/>
    </location>
    <ligand>
        <name>substrate</name>
    </ligand>
</feature>
<dbReference type="Pfam" id="PF13365">
    <property type="entry name" value="Trypsin_2"/>
    <property type="match status" value="1"/>
</dbReference>
<evidence type="ECO:0000256" key="3">
    <source>
        <dbReference type="ARBA" id="ARBA00022729"/>
    </source>
</evidence>
<accession>A0A9D1QDZ4</accession>